<gene>
    <name evidence="1" type="ORF">ECB94_27565</name>
</gene>
<name>A0A3G4VN61_9VIBR</name>
<dbReference type="AlphaFoldDB" id="A0A3G4VN61"/>
<proteinExistence type="predicted"/>
<evidence type="ECO:0000313" key="1">
    <source>
        <dbReference type="EMBL" id="AYV25062.1"/>
    </source>
</evidence>
<sequence>MTLFPEGGAFLWWNELYGSFDMDGFITLSRVLSFITRYLNDYLVNLFELIGKRFTVARIR</sequence>
<dbReference type="EMBL" id="CP033579">
    <property type="protein sequence ID" value="AYV25062.1"/>
    <property type="molecule type" value="Genomic_DNA"/>
</dbReference>
<reference evidence="1 2" key="1">
    <citation type="submission" date="2018-11" db="EMBL/GenBank/DDBJ databases">
        <title>Complete Genome Sequence of Vbrio mediterranei 117-T6: a Potential Pathogen Bacteria Isolated from the Conchocelis of Pyropia.</title>
        <authorList>
            <person name="Liu Q."/>
        </authorList>
    </citation>
    <scope>NUCLEOTIDE SEQUENCE [LARGE SCALE GENOMIC DNA]</scope>
    <source>
        <strain evidence="1 2">117-T6</strain>
        <plasmid evidence="1 2">unnamed</plasmid>
    </source>
</reference>
<evidence type="ECO:0000313" key="2">
    <source>
        <dbReference type="Proteomes" id="UP000279760"/>
    </source>
</evidence>
<geneLocation type="plasmid" evidence="1">
    <name>unnamed</name>
</geneLocation>
<organism evidence="1 2">
    <name type="scientific">Vibrio mediterranei</name>
    <dbReference type="NCBI Taxonomy" id="689"/>
    <lineage>
        <taxon>Bacteria</taxon>
        <taxon>Pseudomonadati</taxon>
        <taxon>Pseudomonadota</taxon>
        <taxon>Gammaproteobacteria</taxon>
        <taxon>Vibrionales</taxon>
        <taxon>Vibrionaceae</taxon>
        <taxon>Vibrio</taxon>
    </lineage>
</organism>
<dbReference type="Proteomes" id="UP000279760">
    <property type="component" value="Plasmid unnamed"/>
</dbReference>
<accession>A0A3G4VN61</accession>
<protein>
    <submittedName>
        <fullName evidence="1">Uncharacterized protein</fullName>
    </submittedName>
</protein>
<keyword evidence="1" id="KW-0614">Plasmid</keyword>